<evidence type="ECO:0000313" key="1">
    <source>
        <dbReference type="EMBL" id="GLX77732.1"/>
    </source>
</evidence>
<comment type="caution">
    <text evidence="1">The sequence shown here is derived from an EMBL/GenBank/DDBJ whole genome shotgun (WGS) entry which is preliminary data.</text>
</comment>
<name>A0ABQ6GSV0_9GAMM</name>
<protein>
    <submittedName>
        <fullName evidence="1">Uncharacterized protein</fullName>
    </submittedName>
</protein>
<sequence length="59" mass="6651">MGGVFARRNQQPIKLTYDVSENSETGECKSNKYGDGFIKTVKGIMYQGQKIMTRFLVGE</sequence>
<proteinExistence type="predicted"/>
<accession>A0ABQ6GSV0</accession>
<dbReference type="EMBL" id="BSST01000001">
    <property type="protein sequence ID" value="GLX77732.1"/>
    <property type="molecule type" value="Genomic_DNA"/>
</dbReference>
<keyword evidence="2" id="KW-1185">Reference proteome</keyword>
<organism evidence="1 2">
    <name type="scientific">Thalassotalea insulae</name>
    <dbReference type="NCBI Taxonomy" id="2056778"/>
    <lineage>
        <taxon>Bacteria</taxon>
        <taxon>Pseudomonadati</taxon>
        <taxon>Pseudomonadota</taxon>
        <taxon>Gammaproteobacteria</taxon>
        <taxon>Alteromonadales</taxon>
        <taxon>Colwelliaceae</taxon>
        <taxon>Thalassotalea</taxon>
    </lineage>
</organism>
<gene>
    <name evidence="1" type="ORF">tinsulaeT_10720</name>
</gene>
<dbReference type="Proteomes" id="UP001157186">
    <property type="component" value="Unassembled WGS sequence"/>
</dbReference>
<evidence type="ECO:0000313" key="2">
    <source>
        <dbReference type="Proteomes" id="UP001157186"/>
    </source>
</evidence>
<reference evidence="1 2" key="1">
    <citation type="submission" date="2023-03" db="EMBL/GenBank/DDBJ databases">
        <title>Draft genome sequence of Thalassotalea insulae KCTC 62186T.</title>
        <authorList>
            <person name="Sawabe T."/>
        </authorList>
    </citation>
    <scope>NUCLEOTIDE SEQUENCE [LARGE SCALE GENOMIC DNA]</scope>
    <source>
        <strain evidence="1 2">KCTC 62186</strain>
    </source>
</reference>